<evidence type="ECO:0000256" key="3">
    <source>
        <dbReference type="ARBA" id="ARBA00022705"/>
    </source>
</evidence>
<dbReference type="Gene3D" id="2.40.50.140">
    <property type="entry name" value="Nucleic acid-binding proteins"/>
    <property type="match status" value="1"/>
</dbReference>
<keyword evidence="3" id="KW-0235">DNA replication</keyword>
<dbReference type="SUPFAM" id="SSF50249">
    <property type="entry name" value="Nucleic acid-binding proteins"/>
    <property type="match status" value="1"/>
</dbReference>
<dbReference type="EC" id="6.5.1.1" evidence="8"/>
<dbReference type="PROSITE" id="PS50160">
    <property type="entry name" value="DNA_LIGASE_A3"/>
    <property type="match status" value="1"/>
</dbReference>
<dbReference type="RefSeq" id="WP_315946957.1">
    <property type="nucleotide sequence ID" value="NZ_JAWCUA010000007.1"/>
</dbReference>
<reference evidence="8 9" key="1">
    <citation type="submission" date="2023-10" db="EMBL/GenBank/DDBJ databases">
        <title>Psychrosphaera aquimaarina strain SW33 isolated from seawater.</title>
        <authorList>
            <person name="Bayburt H."/>
            <person name="Kim J.M."/>
            <person name="Choi B.J."/>
            <person name="Jeon C.O."/>
        </authorList>
    </citation>
    <scope>NUCLEOTIDE SEQUENCE [LARGE SCALE GENOMIC DNA]</scope>
    <source>
        <strain evidence="8 9">KCTC 52743</strain>
    </source>
</reference>
<dbReference type="PANTHER" id="PTHR47810:SF1">
    <property type="entry name" value="DNA LIGASE B"/>
    <property type="match status" value="1"/>
</dbReference>
<evidence type="ECO:0000259" key="7">
    <source>
        <dbReference type="PROSITE" id="PS50160"/>
    </source>
</evidence>
<accession>A0ABU3R111</accession>
<proteinExistence type="predicted"/>
<dbReference type="NCBIfam" id="NF006592">
    <property type="entry name" value="PRK09125.1"/>
    <property type="match status" value="1"/>
</dbReference>
<dbReference type="GO" id="GO:0003910">
    <property type="term" value="F:DNA ligase (ATP) activity"/>
    <property type="evidence" value="ECO:0007669"/>
    <property type="project" value="UniProtKB-EC"/>
</dbReference>
<dbReference type="InterPro" id="IPR050326">
    <property type="entry name" value="NAD_dep_DNA_ligaseB"/>
</dbReference>
<keyword evidence="4" id="KW-0227">DNA damage</keyword>
<evidence type="ECO:0000313" key="8">
    <source>
        <dbReference type="EMBL" id="MDU0113358.1"/>
    </source>
</evidence>
<dbReference type="CDD" id="cd07896">
    <property type="entry name" value="Adenylation_kDNA_ligase_like"/>
    <property type="match status" value="1"/>
</dbReference>
<dbReference type="EMBL" id="JAWCUA010000007">
    <property type="protein sequence ID" value="MDU0113358.1"/>
    <property type="molecule type" value="Genomic_DNA"/>
</dbReference>
<comment type="catalytic activity">
    <reaction evidence="6">
        <text>ATP + (deoxyribonucleotide)n-3'-hydroxyl + 5'-phospho-(deoxyribonucleotide)m = (deoxyribonucleotide)n+m + AMP + diphosphate.</text>
        <dbReference type="EC" id="6.5.1.1"/>
    </reaction>
</comment>
<evidence type="ECO:0000256" key="1">
    <source>
        <dbReference type="ARBA" id="ARBA00001968"/>
    </source>
</evidence>
<dbReference type="InterPro" id="IPR029319">
    <property type="entry name" value="DNA_ligase_OB"/>
</dbReference>
<dbReference type="Gene3D" id="3.30.1490.70">
    <property type="match status" value="1"/>
</dbReference>
<protein>
    <submittedName>
        <fullName evidence="8">DNA ligase</fullName>
        <ecNumber evidence="8">6.5.1.1</ecNumber>
    </submittedName>
</protein>
<evidence type="ECO:0000256" key="2">
    <source>
        <dbReference type="ARBA" id="ARBA00022598"/>
    </source>
</evidence>
<dbReference type="CDD" id="cd08041">
    <property type="entry name" value="OBF_kDNA_ligase_like"/>
    <property type="match status" value="1"/>
</dbReference>
<feature type="domain" description="ATP-dependent DNA ligase family profile" evidence="7">
    <location>
        <begin position="133"/>
        <end position="234"/>
    </location>
</feature>
<evidence type="ECO:0000256" key="4">
    <source>
        <dbReference type="ARBA" id="ARBA00022763"/>
    </source>
</evidence>
<dbReference type="InterPro" id="IPR012310">
    <property type="entry name" value="DNA_ligase_ATP-dep_cent"/>
</dbReference>
<evidence type="ECO:0000313" key="9">
    <source>
        <dbReference type="Proteomes" id="UP001257914"/>
    </source>
</evidence>
<evidence type="ECO:0000256" key="5">
    <source>
        <dbReference type="ARBA" id="ARBA00023204"/>
    </source>
</evidence>
<dbReference type="SUPFAM" id="SSF56091">
    <property type="entry name" value="DNA ligase/mRNA capping enzyme, catalytic domain"/>
    <property type="match status" value="1"/>
</dbReference>
<dbReference type="Proteomes" id="UP001257914">
    <property type="component" value="Unassembled WGS sequence"/>
</dbReference>
<keyword evidence="5" id="KW-0234">DNA repair</keyword>
<keyword evidence="9" id="KW-1185">Reference proteome</keyword>
<dbReference type="PANTHER" id="PTHR47810">
    <property type="entry name" value="DNA LIGASE"/>
    <property type="match status" value="1"/>
</dbReference>
<dbReference type="Gene3D" id="3.30.470.30">
    <property type="entry name" value="DNA ligase/mRNA capping enzyme"/>
    <property type="match status" value="1"/>
</dbReference>
<keyword evidence="2 8" id="KW-0436">Ligase</keyword>
<gene>
    <name evidence="8" type="ORF">RT723_10195</name>
</gene>
<comment type="caution">
    <text evidence="8">The sequence shown here is derived from an EMBL/GenBank/DDBJ whole genome shotgun (WGS) entry which is preliminary data.</text>
</comment>
<evidence type="ECO:0000256" key="6">
    <source>
        <dbReference type="ARBA" id="ARBA00034003"/>
    </source>
</evidence>
<sequence>MAQLLILFICIFLIITPLYVNSKLVPPELMLAKTTNLQSIQFSYRGYLVSEKLDGVRGFWNGKHLLTRTGKLIHAPAWFTHDFPIVPLEGELWIRRGQFDLVSGIIRKQTPVDAEWKKIKFMLFDAPESELIFSQRLNYIQTLISPLNIPWLKLIEHKSFTEFSQLKTYFESIVNQNGEGLMLNKADAYYQSGRTNNIQKLKPYLDEDAIVLSHLTGKGKFQNMMGALLVKNKQGIEFKIGTGFTTAQRQHPPKIGTIISYRHSGVTKTGLPRFPTFIRIRTDLEAL</sequence>
<dbReference type="Pfam" id="PF14743">
    <property type="entry name" value="DNA_ligase_OB_2"/>
    <property type="match status" value="1"/>
</dbReference>
<dbReference type="InterPro" id="IPR012340">
    <property type="entry name" value="NA-bd_OB-fold"/>
</dbReference>
<organism evidence="8 9">
    <name type="scientific">Psychrosphaera aquimarina</name>
    <dbReference type="NCBI Taxonomy" id="2044854"/>
    <lineage>
        <taxon>Bacteria</taxon>
        <taxon>Pseudomonadati</taxon>
        <taxon>Pseudomonadota</taxon>
        <taxon>Gammaproteobacteria</taxon>
        <taxon>Alteromonadales</taxon>
        <taxon>Pseudoalteromonadaceae</taxon>
        <taxon>Psychrosphaera</taxon>
    </lineage>
</organism>
<comment type="cofactor">
    <cofactor evidence="1">
        <name>a divalent metal cation</name>
        <dbReference type="ChEBI" id="CHEBI:60240"/>
    </cofactor>
</comment>
<name>A0ABU3R111_9GAMM</name>